<organism evidence="1 2">
    <name type="scientific">Amycolatopsis methanolica 239</name>
    <dbReference type="NCBI Taxonomy" id="1068978"/>
    <lineage>
        <taxon>Bacteria</taxon>
        <taxon>Bacillati</taxon>
        <taxon>Actinomycetota</taxon>
        <taxon>Actinomycetes</taxon>
        <taxon>Pseudonocardiales</taxon>
        <taxon>Pseudonocardiaceae</taxon>
        <taxon>Amycolatopsis</taxon>
        <taxon>Amycolatopsis methanolica group</taxon>
    </lineage>
</organism>
<dbReference type="KEGG" id="amq:AMETH_3874"/>
<dbReference type="HOGENOM" id="CLU_1406169_0_0_11"/>
<evidence type="ECO:0000313" key="2">
    <source>
        <dbReference type="Proteomes" id="UP000062973"/>
    </source>
</evidence>
<sequence>MRRGVVPFQQFQMPQIAMANAVRVAAGVARQHSTDSAQRSAAFGSWPAAMSRGMRNAVSTAGLPHRDQAQSTTRALSSLAKMLSECRYFETVKLYWAEYEKTLRSALTQVPLLPALREVLVMPAQLGTVASDPQAPHGCVMGNTVAELVPHDAEASTLVTDAFARFADVMIEPLRQARERGEVSTASPPEAQA</sequence>
<dbReference type="Gene3D" id="1.10.357.10">
    <property type="entry name" value="Tetracycline Repressor, domain 2"/>
    <property type="match status" value="1"/>
</dbReference>
<reference evidence="1 2" key="1">
    <citation type="submission" date="2014-07" db="EMBL/GenBank/DDBJ databases">
        <title>Whole Genome Sequence of the Amycolatopsis methanolica 239.</title>
        <authorList>
            <person name="Tang B."/>
        </authorList>
    </citation>
    <scope>NUCLEOTIDE SEQUENCE [LARGE SCALE GENOMIC DNA]</scope>
    <source>
        <strain evidence="1 2">239</strain>
    </source>
</reference>
<name>A0A076MY82_AMYME</name>
<dbReference type="PATRIC" id="fig|1068978.7.peg.4146"/>
<accession>A0A076MY82</accession>
<dbReference type="SUPFAM" id="SSF48498">
    <property type="entry name" value="Tetracyclin repressor-like, C-terminal domain"/>
    <property type="match status" value="1"/>
</dbReference>
<dbReference type="AlphaFoldDB" id="A0A076MY82"/>
<gene>
    <name evidence="1" type="ORF">AMETH_3874</name>
</gene>
<dbReference type="InterPro" id="IPR036271">
    <property type="entry name" value="Tet_transcr_reg_TetR-rel_C_sf"/>
</dbReference>
<protein>
    <submittedName>
        <fullName evidence="1">TetR family transcriptional regulator</fullName>
    </submittedName>
</protein>
<dbReference type="EMBL" id="CP009110">
    <property type="protein sequence ID" value="AIJ23966.1"/>
    <property type="molecule type" value="Genomic_DNA"/>
</dbReference>
<dbReference type="eggNOG" id="COG1309">
    <property type="taxonomic scope" value="Bacteria"/>
</dbReference>
<keyword evidence="2" id="KW-1185">Reference proteome</keyword>
<evidence type="ECO:0000313" key="1">
    <source>
        <dbReference type="EMBL" id="AIJ23966.1"/>
    </source>
</evidence>
<proteinExistence type="predicted"/>
<dbReference type="Proteomes" id="UP000062973">
    <property type="component" value="Chromosome"/>
</dbReference>